<reference evidence="1 2" key="1">
    <citation type="submission" date="2018-08" db="EMBL/GenBank/DDBJ databases">
        <title>Fulvimarina sp. 85, whole genome shotgun sequence.</title>
        <authorList>
            <person name="Tuo L."/>
        </authorList>
    </citation>
    <scope>NUCLEOTIDE SEQUENCE [LARGE SCALE GENOMIC DNA]</scope>
    <source>
        <strain evidence="1 2">85</strain>
    </source>
</reference>
<evidence type="ECO:0008006" key="3">
    <source>
        <dbReference type="Google" id="ProtNLM"/>
    </source>
</evidence>
<evidence type="ECO:0000313" key="1">
    <source>
        <dbReference type="EMBL" id="RFC63590.1"/>
    </source>
</evidence>
<keyword evidence="2" id="KW-1185">Reference proteome</keyword>
<dbReference type="Proteomes" id="UP000264310">
    <property type="component" value="Unassembled WGS sequence"/>
</dbReference>
<dbReference type="EMBL" id="QURL01000004">
    <property type="protein sequence ID" value="RFC63590.1"/>
    <property type="molecule type" value="Genomic_DNA"/>
</dbReference>
<comment type="caution">
    <text evidence="1">The sequence shown here is derived from an EMBL/GenBank/DDBJ whole genome shotgun (WGS) entry which is preliminary data.</text>
</comment>
<protein>
    <recommendedName>
        <fullName evidence="3">DUF4145 domain-containing protein</fullName>
    </recommendedName>
</protein>
<sequence>MEMVACHAAAKRAFDFCFELLARPMAYGSHELGKMATQAELVANSFRDEMQARMVFVIPGRHASLYDVNAPFGEAVEDAFPSASIDIQEAGNCIALGRWTAAVMHLMRALEVGLAAMAEHFSVGPAENWNKVLNQLEAALRASDRATVGAEGEQWAAEAGTHFRFIKNAWRNHAMHARERYDEERAVAIYSNAKSFMQHLAVKMVEDGGVPPEDRSNVR</sequence>
<name>A0A371X2Y0_9HYPH</name>
<organism evidence="1 2">
    <name type="scientific">Fulvimarina endophytica</name>
    <dbReference type="NCBI Taxonomy" id="2293836"/>
    <lineage>
        <taxon>Bacteria</taxon>
        <taxon>Pseudomonadati</taxon>
        <taxon>Pseudomonadota</taxon>
        <taxon>Alphaproteobacteria</taxon>
        <taxon>Hyphomicrobiales</taxon>
        <taxon>Aurantimonadaceae</taxon>
        <taxon>Fulvimarina</taxon>
    </lineage>
</organism>
<accession>A0A371X2Y0</accession>
<evidence type="ECO:0000313" key="2">
    <source>
        <dbReference type="Proteomes" id="UP000264310"/>
    </source>
</evidence>
<gene>
    <name evidence="1" type="ORF">DYI37_11330</name>
</gene>
<dbReference type="AlphaFoldDB" id="A0A371X2Y0"/>
<proteinExistence type="predicted"/>